<accession>A0ABW5QBI7</accession>
<keyword evidence="2" id="KW-0255">Endonuclease</keyword>
<proteinExistence type="predicted"/>
<dbReference type="Proteomes" id="UP001597452">
    <property type="component" value="Unassembled WGS sequence"/>
</dbReference>
<feature type="domain" description="Homing endonuclease LAGLIDADG" evidence="1">
    <location>
        <begin position="5"/>
        <end position="69"/>
    </location>
</feature>
<dbReference type="InterPro" id="IPR004860">
    <property type="entry name" value="LAGLIDADG_dom"/>
</dbReference>
<dbReference type="Pfam" id="PF14528">
    <property type="entry name" value="LAGLIDADG_3"/>
    <property type="match status" value="1"/>
</dbReference>
<name>A0ABW5QBI7_9BACI</name>
<reference evidence="3" key="1">
    <citation type="journal article" date="2019" name="Int. J. Syst. Evol. Microbiol.">
        <title>The Global Catalogue of Microorganisms (GCM) 10K type strain sequencing project: providing services to taxonomists for standard genome sequencing and annotation.</title>
        <authorList>
            <consortium name="The Broad Institute Genomics Platform"/>
            <consortium name="The Broad Institute Genome Sequencing Center for Infectious Disease"/>
            <person name="Wu L."/>
            <person name="Ma J."/>
        </authorList>
    </citation>
    <scope>NUCLEOTIDE SEQUENCE [LARGE SCALE GENOMIC DNA]</scope>
    <source>
        <strain evidence="3">TISTR 1571</strain>
    </source>
</reference>
<dbReference type="GO" id="GO:0004519">
    <property type="term" value="F:endonuclease activity"/>
    <property type="evidence" value="ECO:0007669"/>
    <property type="project" value="UniProtKB-KW"/>
</dbReference>
<dbReference type="SUPFAM" id="SSF55608">
    <property type="entry name" value="Homing endonucleases"/>
    <property type="match status" value="1"/>
</dbReference>
<gene>
    <name evidence="2" type="ORF">ACFSW4_10510</name>
</gene>
<comment type="caution">
    <text evidence="2">The sequence shown here is derived from an EMBL/GenBank/DDBJ whole genome shotgun (WGS) entry which is preliminary data.</text>
</comment>
<protein>
    <submittedName>
        <fullName evidence="2">LAGLIDADG family homing endonuclease</fullName>
    </submittedName>
</protein>
<dbReference type="Gene3D" id="3.10.28.10">
    <property type="entry name" value="Homing endonucleases"/>
    <property type="match status" value="1"/>
</dbReference>
<dbReference type="RefSeq" id="WP_377329149.1">
    <property type="nucleotide sequence ID" value="NZ_JBHUMZ010000023.1"/>
</dbReference>
<sequence>MLKSWEAAYIAGMIDSEGTISLKNTKADNGSAPVITISSLDLNMLVFIQSILPGSLYSNKQTINGKEIYRYTIEIKQRENVYHALQQIQPFLRVTYKKQQITQVLKKLRSSRLFQPSRKPNHLYVLEQA</sequence>
<keyword evidence="2" id="KW-0540">Nuclease</keyword>
<evidence type="ECO:0000313" key="3">
    <source>
        <dbReference type="Proteomes" id="UP001597452"/>
    </source>
</evidence>
<keyword evidence="3" id="KW-1185">Reference proteome</keyword>
<dbReference type="InterPro" id="IPR027434">
    <property type="entry name" value="Homing_endonucl"/>
</dbReference>
<dbReference type="EMBL" id="JBHUMZ010000023">
    <property type="protein sequence ID" value="MFD2639299.1"/>
    <property type="molecule type" value="Genomic_DNA"/>
</dbReference>
<keyword evidence="2" id="KW-0378">Hydrolase</keyword>
<evidence type="ECO:0000313" key="2">
    <source>
        <dbReference type="EMBL" id="MFD2639299.1"/>
    </source>
</evidence>
<evidence type="ECO:0000259" key="1">
    <source>
        <dbReference type="Pfam" id="PF14528"/>
    </source>
</evidence>
<organism evidence="2 3">
    <name type="scientific">Piscibacillus salipiscarius</name>
    <dbReference type="NCBI Taxonomy" id="299480"/>
    <lineage>
        <taxon>Bacteria</taxon>
        <taxon>Bacillati</taxon>
        <taxon>Bacillota</taxon>
        <taxon>Bacilli</taxon>
        <taxon>Bacillales</taxon>
        <taxon>Bacillaceae</taxon>
        <taxon>Piscibacillus</taxon>
    </lineage>
</organism>